<protein>
    <submittedName>
        <fullName evidence="1">Uncharacterized protein</fullName>
    </submittedName>
</protein>
<proteinExistence type="predicted"/>
<dbReference type="EMBL" id="BLAL01000047">
    <property type="protein sequence ID" value="GES80009.1"/>
    <property type="molecule type" value="Genomic_DNA"/>
</dbReference>
<evidence type="ECO:0000313" key="1">
    <source>
        <dbReference type="EMBL" id="GBC06185.1"/>
    </source>
</evidence>
<evidence type="ECO:0000313" key="2">
    <source>
        <dbReference type="EMBL" id="GES80009.1"/>
    </source>
</evidence>
<reference evidence="2" key="2">
    <citation type="submission" date="2019-10" db="EMBL/GenBank/DDBJ databases">
        <title>Conservation and host-specific expression of non-tandemly repeated heterogenous ribosome RNA gene in arbuscular mycorrhizal fungi.</title>
        <authorList>
            <person name="Maeda T."/>
            <person name="Kobayashi Y."/>
            <person name="Nakagawa T."/>
            <person name="Ezawa T."/>
            <person name="Yamaguchi K."/>
            <person name="Bino T."/>
            <person name="Nishimoto Y."/>
            <person name="Shigenobu S."/>
            <person name="Kawaguchi M."/>
        </authorList>
    </citation>
    <scope>NUCLEOTIDE SEQUENCE</scope>
    <source>
        <strain evidence="2">HR1</strain>
    </source>
</reference>
<dbReference type="OrthoDB" id="2386895at2759"/>
<accession>A0A2Z6S5Y0</accession>
<dbReference type="Proteomes" id="UP000615446">
    <property type="component" value="Unassembled WGS sequence"/>
</dbReference>
<keyword evidence="3" id="KW-1185">Reference proteome</keyword>
<gene>
    <name evidence="2" type="ORF">RCL2_000731000</name>
    <name evidence="1" type="ORF">RclHR1_06680001</name>
</gene>
<name>A0A2Z6S5Y0_9GLOM</name>
<dbReference type="Proteomes" id="UP000247702">
    <property type="component" value="Unassembled WGS sequence"/>
</dbReference>
<evidence type="ECO:0000313" key="3">
    <source>
        <dbReference type="Proteomes" id="UP000247702"/>
    </source>
</evidence>
<dbReference type="AlphaFoldDB" id="A0A2Z6S5Y0"/>
<dbReference type="EMBL" id="BEXD01004057">
    <property type="protein sequence ID" value="GBC06185.1"/>
    <property type="molecule type" value="Genomic_DNA"/>
</dbReference>
<reference evidence="1 3" key="1">
    <citation type="submission" date="2017-11" db="EMBL/GenBank/DDBJ databases">
        <title>The genome of Rhizophagus clarus HR1 reveals common genetic basis of auxotrophy among arbuscular mycorrhizal fungi.</title>
        <authorList>
            <person name="Kobayashi Y."/>
        </authorList>
    </citation>
    <scope>NUCLEOTIDE SEQUENCE [LARGE SCALE GENOMIC DNA]</scope>
    <source>
        <strain evidence="1 3">HR1</strain>
    </source>
</reference>
<sequence length="147" mass="17047">MSTKSLLDRFLDIVKYSNIYSLPCNGDAHLLATQTRNLITGKDLIKQNVENEVHRLQLYDHYLIIKATDYIWNLHSTSFQKERFENLANNVNIIININQNRNSFINNSDTIDRITRITLPQKTNDDNSIENFFFNGTNFHENGGLGL</sequence>
<comment type="caution">
    <text evidence="1">The sequence shown here is derived from an EMBL/GenBank/DDBJ whole genome shotgun (WGS) entry which is preliminary data.</text>
</comment>
<organism evidence="1 3">
    <name type="scientific">Rhizophagus clarus</name>
    <dbReference type="NCBI Taxonomy" id="94130"/>
    <lineage>
        <taxon>Eukaryota</taxon>
        <taxon>Fungi</taxon>
        <taxon>Fungi incertae sedis</taxon>
        <taxon>Mucoromycota</taxon>
        <taxon>Glomeromycotina</taxon>
        <taxon>Glomeromycetes</taxon>
        <taxon>Glomerales</taxon>
        <taxon>Glomeraceae</taxon>
        <taxon>Rhizophagus</taxon>
    </lineage>
</organism>